<keyword evidence="4 6" id="KW-1133">Transmembrane helix</keyword>
<evidence type="ECO:0000256" key="4">
    <source>
        <dbReference type="ARBA" id="ARBA00022989"/>
    </source>
</evidence>
<evidence type="ECO:0000256" key="2">
    <source>
        <dbReference type="ARBA" id="ARBA00022448"/>
    </source>
</evidence>
<evidence type="ECO:0008006" key="9">
    <source>
        <dbReference type="Google" id="ProtNLM"/>
    </source>
</evidence>
<dbReference type="SUPFAM" id="SSF103473">
    <property type="entry name" value="MFS general substrate transporter"/>
    <property type="match status" value="1"/>
</dbReference>
<evidence type="ECO:0000256" key="6">
    <source>
        <dbReference type="SAM" id="Phobius"/>
    </source>
</evidence>
<dbReference type="OrthoDB" id="6730379at2759"/>
<feature type="transmembrane region" description="Helical" evidence="6">
    <location>
        <begin position="165"/>
        <end position="185"/>
    </location>
</feature>
<keyword evidence="5 6" id="KW-0472">Membrane</keyword>
<accession>W9YPN1</accession>
<name>W9YPN1_9EURO</name>
<evidence type="ECO:0000256" key="5">
    <source>
        <dbReference type="ARBA" id="ARBA00023136"/>
    </source>
</evidence>
<dbReference type="AlphaFoldDB" id="W9YPN1"/>
<sequence length="524" mass="58567">MSEHVTMKKSTEMPIQQTFSNEVGEITKADAEDLSRYDIATSYADRFQDGEGYTKQEARRLRWKLDYRLIPILFMNVLLPAYDKNSHALAAIYGMKTDLKMKGSMYSWVSSIFYFGYLLWCFPSSSMLQKLRVAKTIAVVQFLWGIVLIGSAFVKTWGQLMACRFILGALEAPVLPGNMLILSMWYTRPEQTLRYGLMYTGLSSIPKGLIGWGVGGSGSGTLKIWQILFLIAGGITVVWSLVVGIFLPDNQVTAKFLDEKEKAIAVDRVRANQTGVENKKFKKEQMIEAFLDIRVWLMFCFNLCISIPNGGMTNFSTLIIKGLGWSSRQSSLLLMPAGVVQTASSYFCNGGVFLAIKYFPQYQFRGIFTLIGIIIGLIASVFLYTLPLDALHGRLAALFMSYFYLGPYIVGLSLVGANTAGHTKKVTVNALMFISYCVSNIIGPQFFLDDQAPLYPLGMGAILGSYVLSFFFIIFYMLVCWRANKSRDARDAAGGEVNHRDTDFKDLTDKQNIVSAPLDSLSDF</sequence>
<dbReference type="Gene3D" id="1.20.1250.20">
    <property type="entry name" value="MFS general substrate transporter like domains"/>
    <property type="match status" value="1"/>
</dbReference>
<keyword evidence="8" id="KW-1185">Reference proteome</keyword>
<feature type="transmembrane region" description="Helical" evidence="6">
    <location>
        <begin position="396"/>
        <end position="416"/>
    </location>
</feature>
<proteinExistence type="predicted"/>
<dbReference type="GO" id="GO:0016020">
    <property type="term" value="C:membrane"/>
    <property type="evidence" value="ECO:0007669"/>
    <property type="project" value="UniProtKB-SubCell"/>
</dbReference>
<feature type="transmembrane region" description="Helical" evidence="6">
    <location>
        <begin position="332"/>
        <end position="355"/>
    </location>
</feature>
<evidence type="ECO:0000313" key="8">
    <source>
        <dbReference type="Proteomes" id="UP000019478"/>
    </source>
</evidence>
<feature type="transmembrane region" description="Helical" evidence="6">
    <location>
        <begin position="65"/>
        <end position="82"/>
    </location>
</feature>
<organism evidence="7 8">
    <name type="scientific">Capronia epimyces CBS 606.96</name>
    <dbReference type="NCBI Taxonomy" id="1182542"/>
    <lineage>
        <taxon>Eukaryota</taxon>
        <taxon>Fungi</taxon>
        <taxon>Dikarya</taxon>
        <taxon>Ascomycota</taxon>
        <taxon>Pezizomycotina</taxon>
        <taxon>Eurotiomycetes</taxon>
        <taxon>Chaetothyriomycetidae</taxon>
        <taxon>Chaetothyriales</taxon>
        <taxon>Herpotrichiellaceae</taxon>
        <taxon>Capronia</taxon>
    </lineage>
</organism>
<comment type="caution">
    <text evidence="7">The sequence shown here is derived from an EMBL/GenBank/DDBJ whole genome shotgun (WGS) entry which is preliminary data.</text>
</comment>
<feature type="transmembrane region" description="Helical" evidence="6">
    <location>
        <begin position="454"/>
        <end position="479"/>
    </location>
</feature>
<gene>
    <name evidence="7" type="ORF">A1O3_00185</name>
</gene>
<dbReference type="InterPro" id="IPR011701">
    <property type="entry name" value="MFS"/>
</dbReference>
<evidence type="ECO:0000313" key="7">
    <source>
        <dbReference type="EMBL" id="EXJ91635.1"/>
    </source>
</evidence>
<dbReference type="Proteomes" id="UP000019478">
    <property type="component" value="Unassembled WGS sequence"/>
</dbReference>
<feature type="transmembrane region" description="Helical" evidence="6">
    <location>
        <begin position="367"/>
        <end position="384"/>
    </location>
</feature>
<dbReference type="EMBL" id="AMGY01000001">
    <property type="protein sequence ID" value="EXJ91635.1"/>
    <property type="molecule type" value="Genomic_DNA"/>
</dbReference>
<dbReference type="Pfam" id="PF07690">
    <property type="entry name" value="MFS_1"/>
    <property type="match status" value="1"/>
</dbReference>
<dbReference type="eggNOG" id="KOG2533">
    <property type="taxonomic scope" value="Eukaryota"/>
</dbReference>
<dbReference type="HOGENOM" id="CLU_001265_0_5_1"/>
<feature type="transmembrane region" description="Helical" evidence="6">
    <location>
        <begin position="134"/>
        <end position="153"/>
    </location>
</feature>
<evidence type="ECO:0000256" key="3">
    <source>
        <dbReference type="ARBA" id="ARBA00022692"/>
    </source>
</evidence>
<feature type="transmembrane region" description="Helical" evidence="6">
    <location>
        <begin position="197"/>
        <end position="215"/>
    </location>
</feature>
<comment type="subcellular location">
    <subcellularLocation>
        <location evidence="1">Membrane</location>
        <topology evidence="1">Multi-pass membrane protein</topology>
    </subcellularLocation>
</comment>
<protein>
    <recommendedName>
        <fullName evidence="9">Major facilitator superfamily (MFS) profile domain-containing protein</fullName>
    </recommendedName>
</protein>
<reference evidence="7 8" key="1">
    <citation type="submission" date="2013-03" db="EMBL/GenBank/DDBJ databases">
        <title>The Genome Sequence of Capronia epimyces CBS 606.96.</title>
        <authorList>
            <consortium name="The Broad Institute Genomics Platform"/>
            <person name="Cuomo C."/>
            <person name="de Hoog S."/>
            <person name="Gorbushina A."/>
            <person name="Walker B."/>
            <person name="Young S.K."/>
            <person name="Zeng Q."/>
            <person name="Gargeya S."/>
            <person name="Fitzgerald M."/>
            <person name="Haas B."/>
            <person name="Abouelleil A."/>
            <person name="Allen A.W."/>
            <person name="Alvarado L."/>
            <person name="Arachchi H.M."/>
            <person name="Berlin A.M."/>
            <person name="Chapman S.B."/>
            <person name="Gainer-Dewar J."/>
            <person name="Goldberg J."/>
            <person name="Griggs A."/>
            <person name="Gujja S."/>
            <person name="Hansen M."/>
            <person name="Howarth C."/>
            <person name="Imamovic A."/>
            <person name="Ireland A."/>
            <person name="Larimer J."/>
            <person name="McCowan C."/>
            <person name="Murphy C."/>
            <person name="Pearson M."/>
            <person name="Poon T.W."/>
            <person name="Priest M."/>
            <person name="Roberts A."/>
            <person name="Saif S."/>
            <person name="Shea T."/>
            <person name="Sisk P."/>
            <person name="Sykes S."/>
            <person name="Wortman J."/>
            <person name="Nusbaum C."/>
            <person name="Birren B."/>
        </authorList>
    </citation>
    <scope>NUCLEOTIDE SEQUENCE [LARGE SCALE GENOMIC DNA]</scope>
    <source>
        <strain evidence="7 8">CBS 606.96</strain>
    </source>
</reference>
<feature type="transmembrane region" description="Helical" evidence="6">
    <location>
        <begin position="227"/>
        <end position="247"/>
    </location>
</feature>
<feature type="transmembrane region" description="Helical" evidence="6">
    <location>
        <begin position="428"/>
        <end position="448"/>
    </location>
</feature>
<dbReference type="GeneID" id="19164325"/>
<keyword evidence="2" id="KW-0813">Transport</keyword>
<feature type="transmembrane region" description="Helical" evidence="6">
    <location>
        <begin position="289"/>
        <end position="312"/>
    </location>
</feature>
<feature type="transmembrane region" description="Helical" evidence="6">
    <location>
        <begin position="105"/>
        <end position="122"/>
    </location>
</feature>
<dbReference type="RefSeq" id="XP_007728525.1">
    <property type="nucleotide sequence ID" value="XM_007730335.1"/>
</dbReference>
<dbReference type="PANTHER" id="PTHR43791:SF97">
    <property type="entry name" value="ALLANTOATE TRANSPORTER, PUTATIVE (AFU_ORTHOLOGUE AFUA_1G14700)-RELATED"/>
    <property type="match status" value="1"/>
</dbReference>
<dbReference type="GO" id="GO:0022857">
    <property type="term" value="F:transmembrane transporter activity"/>
    <property type="evidence" value="ECO:0007669"/>
    <property type="project" value="InterPro"/>
</dbReference>
<dbReference type="PANTHER" id="PTHR43791">
    <property type="entry name" value="PERMEASE-RELATED"/>
    <property type="match status" value="1"/>
</dbReference>
<evidence type="ECO:0000256" key="1">
    <source>
        <dbReference type="ARBA" id="ARBA00004141"/>
    </source>
</evidence>
<keyword evidence="3 6" id="KW-0812">Transmembrane</keyword>
<dbReference type="InterPro" id="IPR036259">
    <property type="entry name" value="MFS_trans_sf"/>
</dbReference>